<dbReference type="EMBL" id="SRLO01008453">
    <property type="protein sequence ID" value="TNN27331.1"/>
    <property type="molecule type" value="Genomic_DNA"/>
</dbReference>
<feature type="region of interest" description="Disordered" evidence="1">
    <location>
        <begin position="8"/>
        <end position="46"/>
    </location>
</feature>
<dbReference type="AlphaFoldDB" id="A0A4Z2EF53"/>
<reference evidence="2 3" key="1">
    <citation type="submission" date="2019-03" db="EMBL/GenBank/DDBJ databases">
        <title>First draft genome of Liparis tanakae, snailfish: a comprehensive survey of snailfish specific genes.</title>
        <authorList>
            <person name="Kim W."/>
            <person name="Song I."/>
            <person name="Jeong J.-H."/>
            <person name="Kim D."/>
            <person name="Kim S."/>
            <person name="Ryu S."/>
            <person name="Song J.Y."/>
            <person name="Lee S.K."/>
        </authorList>
    </citation>
    <scope>NUCLEOTIDE SEQUENCE [LARGE SCALE GENOMIC DNA]</scope>
    <source>
        <tissue evidence="2">Muscle</tissue>
    </source>
</reference>
<gene>
    <name evidence="2" type="ORF">EYF80_062524</name>
</gene>
<organism evidence="2 3">
    <name type="scientific">Liparis tanakae</name>
    <name type="common">Tanaka's snailfish</name>
    <dbReference type="NCBI Taxonomy" id="230148"/>
    <lineage>
        <taxon>Eukaryota</taxon>
        <taxon>Metazoa</taxon>
        <taxon>Chordata</taxon>
        <taxon>Craniata</taxon>
        <taxon>Vertebrata</taxon>
        <taxon>Euteleostomi</taxon>
        <taxon>Actinopterygii</taxon>
        <taxon>Neopterygii</taxon>
        <taxon>Teleostei</taxon>
        <taxon>Neoteleostei</taxon>
        <taxon>Acanthomorphata</taxon>
        <taxon>Eupercaria</taxon>
        <taxon>Perciformes</taxon>
        <taxon>Cottioidei</taxon>
        <taxon>Cottales</taxon>
        <taxon>Liparidae</taxon>
        <taxon>Liparis</taxon>
    </lineage>
</organism>
<evidence type="ECO:0000313" key="3">
    <source>
        <dbReference type="Proteomes" id="UP000314294"/>
    </source>
</evidence>
<comment type="caution">
    <text evidence="2">The sequence shown here is derived from an EMBL/GenBank/DDBJ whole genome shotgun (WGS) entry which is preliminary data.</text>
</comment>
<feature type="compositionally biased region" description="Basic and acidic residues" evidence="1">
    <location>
        <begin position="8"/>
        <end position="27"/>
    </location>
</feature>
<evidence type="ECO:0000313" key="2">
    <source>
        <dbReference type="EMBL" id="TNN27331.1"/>
    </source>
</evidence>
<protein>
    <submittedName>
        <fullName evidence="2">Uncharacterized protein</fullName>
    </submittedName>
</protein>
<name>A0A4Z2EF53_9TELE</name>
<dbReference type="Proteomes" id="UP000314294">
    <property type="component" value="Unassembled WGS sequence"/>
</dbReference>
<accession>A0A4Z2EF53</accession>
<evidence type="ECO:0000256" key="1">
    <source>
        <dbReference type="SAM" id="MobiDB-lite"/>
    </source>
</evidence>
<keyword evidence="3" id="KW-1185">Reference proteome</keyword>
<proteinExistence type="predicted"/>
<sequence length="132" mass="14546">MRCCLLRRESRSKEKSDHSSRGGKEMVWRSVKRTASMTRSPRASEGPKLRLEAPLVVRTMWGGGEKSMACRCSMMPFQITCWNSAGIFILDRSCSACPSLIGRYLEMLLSMGYGGGGVQWEEGARGSGGCRA</sequence>